<name>D7A1D7_ANCN5</name>
<dbReference type="RefSeq" id="WP_013166999.1">
    <property type="nucleotide sequence ID" value="NC_014217.1"/>
</dbReference>
<dbReference type="AlphaFoldDB" id="D7A1D7"/>
<dbReference type="OrthoDB" id="7295923at2"/>
<gene>
    <name evidence="1" type="ordered locus">Snov_2199</name>
</gene>
<dbReference type="KEGG" id="sno:Snov_2199"/>
<protein>
    <submittedName>
        <fullName evidence="1">Uncharacterized protein</fullName>
    </submittedName>
</protein>
<dbReference type="Proteomes" id="UP000006633">
    <property type="component" value="Chromosome"/>
</dbReference>
<keyword evidence="2" id="KW-1185">Reference proteome</keyword>
<evidence type="ECO:0000313" key="2">
    <source>
        <dbReference type="Proteomes" id="UP000006633"/>
    </source>
</evidence>
<dbReference type="HOGENOM" id="CLU_732895_0_0_5"/>
<dbReference type="STRING" id="639283.Snov_2199"/>
<proteinExistence type="predicted"/>
<reference evidence="1 2" key="1">
    <citation type="journal article" date="2012" name="Stand. Genomic Sci.">
        <title>Complete genome sequence of the facultatively chemolithoautotrophic and methylotrophic alpha Proteobacterium Starkeya novella type strain (ATCC 8093(T)).</title>
        <authorList>
            <person name="Kappler U."/>
            <person name="Davenport K."/>
            <person name="Beatson S."/>
            <person name="Lucas S."/>
            <person name="Lapidus A."/>
            <person name="Copeland A."/>
            <person name="Berry K.W."/>
            <person name="Glavina Del Rio T."/>
            <person name="Hammon N."/>
            <person name="Dalin E."/>
            <person name="Tice H."/>
            <person name="Pitluck S."/>
            <person name="Richardson P."/>
            <person name="Bruce D."/>
            <person name="Goodwin L.A."/>
            <person name="Han C."/>
            <person name="Tapia R."/>
            <person name="Detter J.C."/>
            <person name="Chang Y.J."/>
            <person name="Jeffries C.D."/>
            <person name="Land M."/>
            <person name="Hauser L."/>
            <person name="Kyrpides N.C."/>
            <person name="Goker M."/>
            <person name="Ivanova N."/>
            <person name="Klenk H.P."/>
            <person name="Woyke T."/>
        </authorList>
    </citation>
    <scope>NUCLEOTIDE SEQUENCE [LARGE SCALE GENOMIC DNA]</scope>
    <source>
        <strain evidence="2">ATCC 8093 / DSM 506 / JCM 20403 / CCM 1077 / IAM 12100 / NBRC 12443 / NCIMB 10456</strain>
    </source>
</reference>
<dbReference type="eggNOG" id="ENOG5034B5V">
    <property type="taxonomic scope" value="Bacteria"/>
</dbReference>
<organism evidence="1 2">
    <name type="scientific">Ancylobacter novellus (strain ATCC 8093 / DSM 506 / JCM 20403 / CCM 1077 / IAM 12100 / NBRC 12443 / NCIMB 10456)</name>
    <name type="common">Starkeya novella</name>
    <dbReference type="NCBI Taxonomy" id="639283"/>
    <lineage>
        <taxon>Bacteria</taxon>
        <taxon>Pseudomonadati</taxon>
        <taxon>Pseudomonadota</taxon>
        <taxon>Alphaproteobacteria</taxon>
        <taxon>Hyphomicrobiales</taxon>
        <taxon>Xanthobacteraceae</taxon>
        <taxon>Ancylobacter</taxon>
    </lineage>
</organism>
<sequence>MIARISMPRLPLRRFLPRRWPTFSPGVQYAGGVLASLAIIAAFVGAAWRVLPHAPSDARVLYFREPTAQTITFAGTIPVFVMRPDHSVVRHGTAVIGKDGRIRVDLFPSTVREYADADEAILADASISVLWGAATESSQAELRHRISLVQDMAAQAIERIITSDVFTNEYRPELRAMLTDAISSAWRDPRTQAALQGLLANAEPAMRRALRGEVQEILVSRLSGAFWQMVRANWASAIGVPFGYGLDYEPAIRAMSETLADPRLQQVLVNFGRAQLETREARQLTERIVIGSIDALLRDRRVPAVVTQMFWDVRLRAMLRPFTDSVAMLAGALPQHLGGLGSESTLNPLAAHVFKAFAMAARTPLIMLVTPEDLKRLQGVESDAAVTLERVGPGRGAGS</sequence>
<evidence type="ECO:0000313" key="1">
    <source>
        <dbReference type="EMBL" id="ADH89495.1"/>
    </source>
</evidence>
<accession>D7A1D7</accession>
<dbReference type="EMBL" id="CP002026">
    <property type="protein sequence ID" value="ADH89495.1"/>
    <property type="molecule type" value="Genomic_DNA"/>
</dbReference>